<evidence type="ECO:0008006" key="5">
    <source>
        <dbReference type="Google" id="ProtNLM"/>
    </source>
</evidence>
<evidence type="ECO:0000313" key="3">
    <source>
        <dbReference type="EMBL" id="MDS1269131.1"/>
    </source>
</evidence>
<feature type="region of interest" description="Disordered" evidence="2">
    <location>
        <begin position="366"/>
        <end position="409"/>
    </location>
</feature>
<protein>
    <recommendedName>
        <fullName evidence="5">DUF222 domain-containing protein</fullName>
    </recommendedName>
</protein>
<dbReference type="EMBL" id="JAVLVT010000001">
    <property type="protein sequence ID" value="MDS1269131.1"/>
    <property type="molecule type" value="Genomic_DNA"/>
</dbReference>
<reference evidence="4" key="1">
    <citation type="submission" date="2023-07" db="EMBL/GenBank/DDBJ databases">
        <title>Novel species in the genus Lipingzhangella isolated from Sambhar Salt Lake.</title>
        <authorList>
            <person name="Jiya N."/>
            <person name="Kajale S."/>
            <person name="Sharma A."/>
        </authorList>
    </citation>
    <scope>NUCLEOTIDE SEQUENCE [LARGE SCALE GENOMIC DNA]</scope>
    <source>
        <strain evidence="4">LS1_29</strain>
    </source>
</reference>
<feature type="region of interest" description="Disordered" evidence="2">
    <location>
        <begin position="97"/>
        <end position="143"/>
    </location>
</feature>
<evidence type="ECO:0000256" key="2">
    <source>
        <dbReference type="SAM" id="MobiDB-lite"/>
    </source>
</evidence>
<gene>
    <name evidence="3" type="ORF">RIF23_02340</name>
</gene>
<organism evidence="3 4">
    <name type="scientific">Lipingzhangella rawalii</name>
    <dbReference type="NCBI Taxonomy" id="2055835"/>
    <lineage>
        <taxon>Bacteria</taxon>
        <taxon>Bacillati</taxon>
        <taxon>Actinomycetota</taxon>
        <taxon>Actinomycetes</taxon>
        <taxon>Streptosporangiales</taxon>
        <taxon>Nocardiopsidaceae</taxon>
        <taxon>Lipingzhangella</taxon>
    </lineage>
</organism>
<feature type="compositionally biased region" description="Basic and acidic residues" evidence="2">
    <location>
        <begin position="381"/>
        <end position="394"/>
    </location>
</feature>
<name>A0ABU2H1G0_9ACTN</name>
<dbReference type="Proteomes" id="UP001250214">
    <property type="component" value="Unassembled WGS sequence"/>
</dbReference>
<dbReference type="RefSeq" id="WP_310910642.1">
    <property type="nucleotide sequence ID" value="NZ_JAVLVT010000001.1"/>
</dbReference>
<sequence length="409" mass="45300">MSFAIAVRWVSVQGQRTSYAEVVDEAAHLRGELAQLRARAAALRESGTIVQELPQLPDLVALKGEPALIEWVEWTRHALPELRSHLDDTAHQTLAARLGASLPPPRTRPSATEELAQLRQSDSAASNTPEAATPHRHPARARQHALESVRHLLADAAAELDPHAHRDLAARLNELHQLDDTSSVATIREAHHAVVVTLNRALQQHRSQLHREVERAQLLGQLADVSADTRAYLHAQIGAADDPGAWRPHVDHARAAAENQRLRTHLAQAATQALTAVGCDVTDIHTTTLTSTGETVCPLPDQDGYGIRVRLPPDRNQLSASLVRDTHTTPSADEDAGRWFCTHTEPTFYHALCDHTEHLHLHQRLRVEPGDRPLPQVRLPATDRDRHDEQHEPEQSTTDTGARAQQRHH</sequence>
<keyword evidence="1" id="KW-0175">Coiled coil</keyword>
<feature type="compositionally biased region" description="Basic residues" evidence="2">
    <location>
        <begin position="134"/>
        <end position="143"/>
    </location>
</feature>
<keyword evidence="4" id="KW-1185">Reference proteome</keyword>
<feature type="compositionally biased region" description="Polar residues" evidence="2">
    <location>
        <begin position="118"/>
        <end position="128"/>
    </location>
</feature>
<evidence type="ECO:0000256" key="1">
    <source>
        <dbReference type="SAM" id="Coils"/>
    </source>
</evidence>
<feature type="region of interest" description="Disordered" evidence="2">
    <location>
        <begin position="316"/>
        <end position="337"/>
    </location>
</feature>
<feature type="coiled-coil region" evidence="1">
    <location>
        <begin position="19"/>
        <end position="46"/>
    </location>
</feature>
<accession>A0ABU2H1G0</accession>
<comment type="caution">
    <text evidence="3">The sequence shown here is derived from an EMBL/GenBank/DDBJ whole genome shotgun (WGS) entry which is preliminary data.</text>
</comment>
<evidence type="ECO:0000313" key="4">
    <source>
        <dbReference type="Proteomes" id="UP001250214"/>
    </source>
</evidence>
<proteinExistence type="predicted"/>